<sequence length="338" mass="39319">MKKLFKILFVITLISSSMISISSNNWLGMWMGMEINLLSIIPLMQKSMNKMSAESSIKYFITQTLASSILITTMMFTMMISGTTSGTENSFLNMIMISALLMKMGMAPFHFWFTEIMEGLSWMNCMIMMTWQKLTPMVFVMYNMIFPMFSEIIIIIGTIISSVMSFNQTSMRKLLTFSSINHMSWMMSSMMMSQTIWMYYFLVYSLLTINITWMMMKFKISMISQMNSNNLFYPMKMLFLLNMMNLGGLPPLLGFLPKWMTIEMLMNKNMLFLSLLMLITSTMMIFIYLKIMLSSILMGKSATNWKLKPIKIKSFLISKYNITNLLTLTTMTLMFNNS</sequence>
<dbReference type="Pfam" id="PF00361">
    <property type="entry name" value="Proton_antipo_M"/>
    <property type="match status" value="1"/>
</dbReference>
<evidence type="ECO:0000256" key="9">
    <source>
        <dbReference type="ARBA" id="ARBA00022792"/>
    </source>
</evidence>
<evidence type="ECO:0000259" key="19">
    <source>
        <dbReference type="Pfam" id="PF00361"/>
    </source>
</evidence>
<dbReference type="PANTHER" id="PTHR46552">
    <property type="entry name" value="NADH-UBIQUINONE OXIDOREDUCTASE CHAIN 2"/>
    <property type="match status" value="1"/>
</dbReference>
<comment type="function">
    <text evidence="18">Core subunit of the mitochondrial membrane respiratory chain NADH dehydrogenase (Complex I) which catalyzes electron transfer from NADH through the respiratory chain, using ubiquinone as an electron acceptor. Essential for the catalytic activity and assembly of complex I.</text>
</comment>
<dbReference type="InterPro" id="IPR050175">
    <property type="entry name" value="Complex_I_Subunit_2"/>
</dbReference>
<evidence type="ECO:0000256" key="15">
    <source>
        <dbReference type="ARBA" id="ARBA00023128"/>
    </source>
</evidence>
<reference evidence="20" key="1">
    <citation type="journal article" date="2016" name="Mitochondrial DNA Part B Resour">
        <title>The complete mitogenome of the trilobite beetle, Platerodrilus sp. (Elateroidea: Lycidae).</title>
        <authorList>
            <person name="Uribe J.E."/>
            <person name="Gutierrez-Rodriguez J."/>
        </authorList>
    </citation>
    <scope>NUCLEOTIDE SEQUENCE</scope>
</reference>
<comment type="catalytic activity">
    <reaction evidence="17 18">
        <text>a ubiquinone + NADH + 5 H(+)(in) = a ubiquinol + NAD(+) + 4 H(+)(out)</text>
        <dbReference type="Rhea" id="RHEA:29091"/>
        <dbReference type="Rhea" id="RHEA-COMP:9565"/>
        <dbReference type="Rhea" id="RHEA-COMP:9566"/>
        <dbReference type="ChEBI" id="CHEBI:15378"/>
        <dbReference type="ChEBI" id="CHEBI:16389"/>
        <dbReference type="ChEBI" id="CHEBI:17976"/>
        <dbReference type="ChEBI" id="CHEBI:57540"/>
        <dbReference type="ChEBI" id="CHEBI:57945"/>
        <dbReference type="EC" id="7.1.1.2"/>
    </reaction>
</comment>
<dbReference type="EMBL" id="KU878647">
    <property type="protein sequence ID" value="AOT84767.1"/>
    <property type="molecule type" value="Genomic_DNA"/>
</dbReference>
<keyword evidence="16 18" id="KW-0472">Membrane</keyword>
<keyword evidence="11 18" id="KW-0249">Electron transport</keyword>
<evidence type="ECO:0000256" key="14">
    <source>
        <dbReference type="ARBA" id="ARBA00023075"/>
    </source>
</evidence>
<evidence type="ECO:0000256" key="7">
    <source>
        <dbReference type="ARBA" id="ARBA00022660"/>
    </source>
</evidence>
<geneLocation type="mitochondrion" evidence="20"/>
<evidence type="ECO:0000256" key="11">
    <source>
        <dbReference type="ARBA" id="ARBA00022982"/>
    </source>
</evidence>
<keyword evidence="12 18" id="KW-1133">Transmembrane helix</keyword>
<name>A0A342Z5E7_9COLE</name>
<feature type="transmembrane region" description="Helical" evidence="18">
    <location>
        <begin position="56"/>
        <end position="79"/>
    </location>
</feature>
<dbReference type="InterPro" id="IPR001750">
    <property type="entry name" value="ND/Mrp_TM"/>
</dbReference>
<evidence type="ECO:0000256" key="10">
    <source>
        <dbReference type="ARBA" id="ARBA00022967"/>
    </source>
</evidence>
<keyword evidence="10 18" id="KW-1278">Translocase</keyword>
<dbReference type="GO" id="GO:0008137">
    <property type="term" value="F:NADH dehydrogenase (ubiquinone) activity"/>
    <property type="evidence" value="ECO:0007669"/>
    <property type="project" value="UniProtKB-EC"/>
</dbReference>
<feature type="transmembrane region" description="Helical" evidence="18">
    <location>
        <begin position="134"/>
        <end position="160"/>
    </location>
</feature>
<evidence type="ECO:0000256" key="18">
    <source>
        <dbReference type="RuleBase" id="RU003403"/>
    </source>
</evidence>
<feature type="domain" description="NADH:quinone oxidoreductase/Mrp antiporter transmembrane" evidence="19">
    <location>
        <begin position="23"/>
        <end position="283"/>
    </location>
</feature>
<evidence type="ECO:0000256" key="13">
    <source>
        <dbReference type="ARBA" id="ARBA00023027"/>
    </source>
</evidence>
<evidence type="ECO:0000256" key="17">
    <source>
        <dbReference type="ARBA" id="ARBA00049551"/>
    </source>
</evidence>
<gene>
    <name evidence="20" type="primary">NAD2</name>
</gene>
<dbReference type="GO" id="GO:0005743">
    <property type="term" value="C:mitochondrial inner membrane"/>
    <property type="evidence" value="ECO:0007669"/>
    <property type="project" value="UniProtKB-SubCell"/>
</dbReference>
<evidence type="ECO:0000256" key="1">
    <source>
        <dbReference type="ARBA" id="ARBA00003257"/>
    </source>
</evidence>
<feature type="transmembrane region" description="Helical" evidence="18">
    <location>
        <begin position="271"/>
        <end position="293"/>
    </location>
</feature>
<evidence type="ECO:0000256" key="12">
    <source>
        <dbReference type="ARBA" id="ARBA00022989"/>
    </source>
</evidence>
<evidence type="ECO:0000256" key="4">
    <source>
        <dbReference type="ARBA" id="ARBA00012944"/>
    </source>
</evidence>
<evidence type="ECO:0000256" key="5">
    <source>
        <dbReference type="ARBA" id="ARBA00021008"/>
    </source>
</evidence>
<keyword evidence="7 18" id="KW-0679">Respiratory chain</keyword>
<keyword evidence="15 18" id="KW-0496">Mitochondrion</keyword>
<dbReference type="PRINTS" id="PR01436">
    <property type="entry name" value="NADHDHGNASE2"/>
</dbReference>
<comment type="function">
    <text evidence="1">Core subunit of the mitochondrial membrane respiratory chain NADH dehydrogenase (Complex I) that is believed to belong to the minimal assembly required for catalysis. Complex I functions in the transfer of electrons from NADH to the respiratory chain. The immediate electron acceptor for the enzyme is believed to be ubiquinone.</text>
</comment>
<keyword evidence="14 18" id="KW-0830">Ubiquinone</keyword>
<evidence type="ECO:0000313" key="20">
    <source>
        <dbReference type="EMBL" id="AOT84767.1"/>
    </source>
</evidence>
<keyword evidence="6" id="KW-0813">Transport</keyword>
<evidence type="ECO:0000256" key="2">
    <source>
        <dbReference type="ARBA" id="ARBA00004448"/>
    </source>
</evidence>
<comment type="subcellular location">
    <subcellularLocation>
        <location evidence="2 18">Mitochondrion inner membrane</location>
        <topology evidence="2 18">Multi-pass membrane protein</topology>
    </subcellularLocation>
</comment>
<keyword evidence="13 18" id="KW-0520">NAD</keyword>
<organism evidence="20">
    <name type="scientific">Platerodrilus sp. MNCN/DNA:86739</name>
    <dbReference type="NCBI Taxonomy" id="1905348"/>
    <lineage>
        <taxon>Eukaryota</taxon>
        <taxon>Metazoa</taxon>
        <taxon>Ecdysozoa</taxon>
        <taxon>Arthropoda</taxon>
        <taxon>Hexapoda</taxon>
        <taxon>Insecta</taxon>
        <taxon>Pterygota</taxon>
        <taxon>Neoptera</taxon>
        <taxon>Endopterygota</taxon>
        <taxon>Coleoptera</taxon>
        <taxon>Polyphaga</taxon>
        <taxon>Elateriformia</taxon>
        <taxon>Elateroidea</taxon>
        <taxon>Lycidae</taxon>
        <taxon>Leptolycinae</taxon>
        <taxon>Platerodrilus</taxon>
    </lineage>
</organism>
<keyword evidence="8 18" id="KW-0812">Transmembrane</keyword>
<dbReference type="PANTHER" id="PTHR46552:SF1">
    <property type="entry name" value="NADH-UBIQUINONE OXIDOREDUCTASE CHAIN 2"/>
    <property type="match status" value="1"/>
</dbReference>
<dbReference type="InterPro" id="IPR003917">
    <property type="entry name" value="NADH_UbQ_OxRdtase_chain2"/>
</dbReference>
<evidence type="ECO:0000256" key="8">
    <source>
        <dbReference type="ARBA" id="ARBA00022692"/>
    </source>
</evidence>
<feature type="transmembrane region" description="Helical" evidence="18">
    <location>
        <begin position="196"/>
        <end position="216"/>
    </location>
</feature>
<feature type="transmembrane region" description="Helical" evidence="18">
    <location>
        <begin position="237"/>
        <end position="259"/>
    </location>
</feature>
<proteinExistence type="inferred from homology"/>
<dbReference type="AlphaFoldDB" id="A0A342Z5E7"/>
<keyword evidence="9 18" id="KW-0999">Mitochondrion inner membrane</keyword>
<feature type="transmembrane region" description="Helical" evidence="18">
    <location>
        <begin position="91"/>
        <end position="113"/>
    </location>
</feature>
<accession>A0A342Z5E7</accession>
<evidence type="ECO:0000256" key="6">
    <source>
        <dbReference type="ARBA" id="ARBA00022448"/>
    </source>
</evidence>
<dbReference type="EC" id="7.1.1.2" evidence="4 18"/>
<dbReference type="GO" id="GO:0006120">
    <property type="term" value="P:mitochondrial electron transport, NADH to ubiquinone"/>
    <property type="evidence" value="ECO:0007669"/>
    <property type="project" value="InterPro"/>
</dbReference>
<protein>
    <recommendedName>
        <fullName evidence="5 18">NADH-ubiquinone oxidoreductase chain 2</fullName>
        <ecNumber evidence="4 18">7.1.1.2</ecNumber>
    </recommendedName>
</protein>
<comment type="similarity">
    <text evidence="3 18">Belongs to the complex I subunit 2 family.</text>
</comment>
<evidence type="ECO:0000256" key="16">
    <source>
        <dbReference type="ARBA" id="ARBA00023136"/>
    </source>
</evidence>
<evidence type="ECO:0000256" key="3">
    <source>
        <dbReference type="ARBA" id="ARBA00007012"/>
    </source>
</evidence>